<dbReference type="Proteomes" id="UP001292094">
    <property type="component" value="Unassembled WGS sequence"/>
</dbReference>
<evidence type="ECO:0000313" key="1">
    <source>
        <dbReference type="EMBL" id="KAK4314658.1"/>
    </source>
</evidence>
<comment type="caution">
    <text evidence="1">The sequence shown here is derived from an EMBL/GenBank/DDBJ whole genome shotgun (WGS) entry which is preliminary data.</text>
</comment>
<reference evidence="1" key="1">
    <citation type="submission" date="2023-11" db="EMBL/GenBank/DDBJ databases">
        <title>Genome assemblies of two species of porcelain crab, Petrolisthes cinctipes and Petrolisthes manimaculis (Anomura: Porcellanidae).</title>
        <authorList>
            <person name="Angst P."/>
        </authorList>
    </citation>
    <scope>NUCLEOTIDE SEQUENCE</scope>
    <source>
        <strain evidence="1">PB745_02</strain>
        <tissue evidence="1">Gill</tissue>
    </source>
</reference>
<sequence length="136" mass="15194">MVSQTIILYCSVLSQHHTIRGEENPSLCVEENPSLCVEENPSLCVQENPSLCVEENPSLCTEENPSLCGEENPSLCVEENPIPSFPQPRLPLLLLVNFPFNRPLLLPNSTFICPLFPNSPFNHPLPNFPFIYLSSS</sequence>
<organism evidence="1 2">
    <name type="scientific">Petrolisthes manimaculis</name>
    <dbReference type="NCBI Taxonomy" id="1843537"/>
    <lineage>
        <taxon>Eukaryota</taxon>
        <taxon>Metazoa</taxon>
        <taxon>Ecdysozoa</taxon>
        <taxon>Arthropoda</taxon>
        <taxon>Crustacea</taxon>
        <taxon>Multicrustacea</taxon>
        <taxon>Malacostraca</taxon>
        <taxon>Eumalacostraca</taxon>
        <taxon>Eucarida</taxon>
        <taxon>Decapoda</taxon>
        <taxon>Pleocyemata</taxon>
        <taxon>Anomura</taxon>
        <taxon>Galatheoidea</taxon>
        <taxon>Porcellanidae</taxon>
        <taxon>Petrolisthes</taxon>
    </lineage>
</organism>
<dbReference type="AlphaFoldDB" id="A0AAE1U8R2"/>
<proteinExistence type="predicted"/>
<name>A0AAE1U8R2_9EUCA</name>
<evidence type="ECO:0000313" key="2">
    <source>
        <dbReference type="Proteomes" id="UP001292094"/>
    </source>
</evidence>
<dbReference type="EMBL" id="JAWZYT010001198">
    <property type="protein sequence ID" value="KAK4314658.1"/>
    <property type="molecule type" value="Genomic_DNA"/>
</dbReference>
<gene>
    <name evidence="1" type="ORF">Pmani_014042</name>
</gene>
<protein>
    <submittedName>
        <fullName evidence="1">Uncharacterized protein</fullName>
    </submittedName>
</protein>
<keyword evidence="2" id="KW-1185">Reference proteome</keyword>
<accession>A0AAE1U8R2</accession>